<dbReference type="InterPro" id="IPR000160">
    <property type="entry name" value="GGDEF_dom"/>
</dbReference>
<proteinExistence type="predicted"/>
<dbReference type="GO" id="GO:0043709">
    <property type="term" value="P:cell adhesion involved in single-species biofilm formation"/>
    <property type="evidence" value="ECO:0007669"/>
    <property type="project" value="TreeGrafter"/>
</dbReference>
<feature type="transmembrane region" description="Helical" evidence="3">
    <location>
        <begin position="34"/>
        <end position="53"/>
    </location>
</feature>
<dbReference type="AlphaFoldDB" id="A0A7Y9LLJ2"/>
<protein>
    <recommendedName>
        <fullName evidence="1">diguanylate cyclase</fullName>
        <ecNumber evidence="1">2.7.7.65</ecNumber>
    </recommendedName>
</protein>
<dbReference type="RefSeq" id="WP_179587740.1">
    <property type="nucleotide sequence ID" value="NZ_JACBYR010000001.1"/>
</dbReference>
<feature type="transmembrane region" description="Helical" evidence="3">
    <location>
        <begin position="65"/>
        <end position="82"/>
    </location>
</feature>
<reference evidence="5 6" key="1">
    <citation type="submission" date="2020-07" db="EMBL/GenBank/DDBJ databases">
        <title>Genomic Encyclopedia of Type Strains, Phase IV (KMG-V): Genome sequencing to study the core and pangenomes of soil and plant-associated prokaryotes.</title>
        <authorList>
            <person name="Whitman W."/>
        </authorList>
    </citation>
    <scope>NUCLEOTIDE SEQUENCE [LARGE SCALE GENOMIC DNA]</scope>
    <source>
        <strain evidence="5 6">SAS40</strain>
    </source>
</reference>
<dbReference type="InterPro" id="IPR029787">
    <property type="entry name" value="Nucleotide_cyclase"/>
</dbReference>
<dbReference type="EMBL" id="JACBYR010000001">
    <property type="protein sequence ID" value="NYE83999.1"/>
    <property type="molecule type" value="Genomic_DNA"/>
</dbReference>
<dbReference type="Pfam" id="PF00990">
    <property type="entry name" value="GGDEF"/>
    <property type="match status" value="1"/>
</dbReference>
<accession>A0A7Y9LLJ2</accession>
<dbReference type="GO" id="GO:1902201">
    <property type="term" value="P:negative regulation of bacterial-type flagellum-dependent cell motility"/>
    <property type="evidence" value="ECO:0007669"/>
    <property type="project" value="TreeGrafter"/>
</dbReference>
<dbReference type="InterPro" id="IPR050469">
    <property type="entry name" value="Diguanylate_Cyclase"/>
</dbReference>
<dbReference type="PROSITE" id="PS50887">
    <property type="entry name" value="GGDEF"/>
    <property type="match status" value="1"/>
</dbReference>
<feature type="transmembrane region" description="Helical" evidence="3">
    <location>
        <begin position="113"/>
        <end position="131"/>
    </location>
</feature>
<comment type="catalytic activity">
    <reaction evidence="2">
        <text>2 GTP = 3',3'-c-di-GMP + 2 diphosphate</text>
        <dbReference type="Rhea" id="RHEA:24898"/>
        <dbReference type="ChEBI" id="CHEBI:33019"/>
        <dbReference type="ChEBI" id="CHEBI:37565"/>
        <dbReference type="ChEBI" id="CHEBI:58805"/>
        <dbReference type="EC" id="2.7.7.65"/>
    </reaction>
</comment>
<evidence type="ECO:0000256" key="1">
    <source>
        <dbReference type="ARBA" id="ARBA00012528"/>
    </source>
</evidence>
<dbReference type="SUPFAM" id="SSF55073">
    <property type="entry name" value="Nucleotide cyclase"/>
    <property type="match status" value="1"/>
</dbReference>
<evidence type="ECO:0000313" key="6">
    <source>
        <dbReference type="Proteomes" id="UP000542125"/>
    </source>
</evidence>
<dbReference type="SMART" id="SM00267">
    <property type="entry name" value="GGDEF"/>
    <property type="match status" value="1"/>
</dbReference>
<evidence type="ECO:0000313" key="5">
    <source>
        <dbReference type="EMBL" id="NYE83999.1"/>
    </source>
</evidence>
<keyword evidence="3" id="KW-0812">Transmembrane</keyword>
<evidence type="ECO:0000259" key="4">
    <source>
        <dbReference type="PROSITE" id="PS50887"/>
    </source>
</evidence>
<dbReference type="GO" id="GO:0052621">
    <property type="term" value="F:diguanylate cyclase activity"/>
    <property type="evidence" value="ECO:0007669"/>
    <property type="project" value="UniProtKB-EC"/>
</dbReference>
<dbReference type="GO" id="GO:0005886">
    <property type="term" value="C:plasma membrane"/>
    <property type="evidence" value="ECO:0007669"/>
    <property type="project" value="TreeGrafter"/>
</dbReference>
<name>A0A7Y9LLJ2_9BURK</name>
<evidence type="ECO:0000256" key="3">
    <source>
        <dbReference type="SAM" id="Phobius"/>
    </source>
</evidence>
<comment type="caution">
    <text evidence="5">The sequence shown here is derived from an EMBL/GenBank/DDBJ whole genome shotgun (WGS) entry which is preliminary data.</text>
</comment>
<keyword evidence="3" id="KW-0472">Membrane</keyword>
<dbReference type="InterPro" id="IPR043128">
    <property type="entry name" value="Rev_trsase/Diguanyl_cyclase"/>
</dbReference>
<gene>
    <name evidence="5" type="ORF">FHW18_003270</name>
</gene>
<organism evidence="5 6">
    <name type="scientific">Pigmentiphaga litoralis</name>
    <dbReference type="NCBI Taxonomy" id="516702"/>
    <lineage>
        <taxon>Bacteria</taxon>
        <taxon>Pseudomonadati</taxon>
        <taxon>Pseudomonadota</taxon>
        <taxon>Betaproteobacteria</taxon>
        <taxon>Burkholderiales</taxon>
        <taxon>Alcaligenaceae</taxon>
        <taxon>Pigmentiphaga</taxon>
    </lineage>
</organism>
<evidence type="ECO:0000256" key="2">
    <source>
        <dbReference type="ARBA" id="ARBA00034247"/>
    </source>
</evidence>
<dbReference type="CDD" id="cd01949">
    <property type="entry name" value="GGDEF"/>
    <property type="match status" value="1"/>
</dbReference>
<dbReference type="Proteomes" id="UP000542125">
    <property type="component" value="Unassembled WGS sequence"/>
</dbReference>
<feature type="domain" description="GGDEF" evidence="4">
    <location>
        <begin position="231"/>
        <end position="357"/>
    </location>
</feature>
<dbReference type="NCBIfam" id="TIGR00254">
    <property type="entry name" value="GGDEF"/>
    <property type="match status" value="1"/>
</dbReference>
<dbReference type="PANTHER" id="PTHR45138:SF9">
    <property type="entry name" value="DIGUANYLATE CYCLASE DGCM-RELATED"/>
    <property type="match status" value="1"/>
</dbReference>
<keyword evidence="3" id="KW-1133">Transmembrane helix</keyword>
<keyword evidence="6" id="KW-1185">Reference proteome</keyword>
<dbReference type="FunFam" id="3.30.70.270:FF:000001">
    <property type="entry name" value="Diguanylate cyclase domain protein"/>
    <property type="match status" value="1"/>
</dbReference>
<dbReference type="Gene3D" id="3.30.70.270">
    <property type="match status" value="1"/>
</dbReference>
<dbReference type="EC" id="2.7.7.65" evidence="1"/>
<dbReference type="PANTHER" id="PTHR45138">
    <property type="entry name" value="REGULATORY COMPONENTS OF SENSORY TRANSDUCTION SYSTEM"/>
    <property type="match status" value="1"/>
</dbReference>
<feature type="transmembrane region" description="Helical" evidence="3">
    <location>
        <begin position="163"/>
        <end position="184"/>
    </location>
</feature>
<sequence>MPDRILALPPNQRAALTDLERFQSYTTESLRPHVVAMMILSIIGLGIFATVFPQPPAIDGMVPRMGILSTLSLIAWFCSRTPTYRGFVLWKVVYVTSYSLALRGYLSGELAHELWNLALCCTVMVVIAPLMQTRLECAFNMAAAWVILTPIDRVPESMTGNEAGILVISGSVMVCGILSFRASAAQRAQTFRRAEQLANFAYADPLTLLPNRRSFLTHAPEFLRGLPRPGLAAAVMMLDVDDFKRVNDTFGHDAGDQALCAIANVLADLGKDQLVARWGGEEFVVLARADSAAGLNWFAEQVRRSVNTLRLPHGALSVSIGMADVAPGESLSDLLIRADKALYAAKHQGKNRVARAA</sequence>